<evidence type="ECO:0000313" key="1">
    <source>
        <dbReference type="EMBL" id="PKX99087.1"/>
    </source>
</evidence>
<dbReference type="VEuPathDB" id="FungiDB:P174DRAFT_427316"/>
<reference evidence="2" key="1">
    <citation type="journal article" date="2018" name="Proc. Natl. Acad. Sci. U.S.A.">
        <title>Linking secondary metabolites to gene clusters through genome sequencing of six diverse Aspergillus species.</title>
        <authorList>
            <person name="Kaerboelling I."/>
            <person name="Vesth T.C."/>
            <person name="Frisvad J.C."/>
            <person name="Nybo J.L."/>
            <person name="Theobald S."/>
            <person name="Kuo A."/>
            <person name="Bowyer P."/>
            <person name="Matsuda Y."/>
            <person name="Mondo S."/>
            <person name="Lyhne E.K."/>
            <person name="Kogle M.E."/>
            <person name="Clum A."/>
            <person name="Lipzen A."/>
            <person name="Salamov A."/>
            <person name="Ngan C.Y."/>
            <person name="Daum C."/>
            <person name="Chiniquy J."/>
            <person name="Barry K."/>
            <person name="LaButti K."/>
            <person name="Haridas S."/>
            <person name="Simmons B.A."/>
            <person name="Magnuson J.K."/>
            <person name="Mortensen U.H."/>
            <person name="Larsen T.O."/>
            <person name="Grigoriev I.V."/>
            <person name="Baker S.E."/>
            <person name="Andersen M.R."/>
        </authorList>
    </citation>
    <scope>NUCLEOTIDE SEQUENCE [LARGE SCALE GENOMIC DNA]</scope>
    <source>
        <strain evidence="2">IBT 16806</strain>
    </source>
</reference>
<protein>
    <submittedName>
        <fullName evidence="1">Uncharacterized protein</fullName>
    </submittedName>
</protein>
<name>A0A2I1CN79_ASPN1</name>
<organism evidence="1 2">
    <name type="scientific">Aspergillus novofumigatus (strain IBT 16806)</name>
    <dbReference type="NCBI Taxonomy" id="1392255"/>
    <lineage>
        <taxon>Eukaryota</taxon>
        <taxon>Fungi</taxon>
        <taxon>Dikarya</taxon>
        <taxon>Ascomycota</taxon>
        <taxon>Pezizomycotina</taxon>
        <taxon>Eurotiomycetes</taxon>
        <taxon>Eurotiomycetidae</taxon>
        <taxon>Eurotiales</taxon>
        <taxon>Aspergillaceae</taxon>
        <taxon>Aspergillus</taxon>
        <taxon>Aspergillus subgen. Fumigati</taxon>
    </lineage>
</organism>
<comment type="caution">
    <text evidence="1">The sequence shown here is derived from an EMBL/GenBank/DDBJ whole genome shotgun (WGS) entry which is preliminary data.</text>
</comment>
<dbReference type="RefSeq" id="XP_024687682.1">
    <property type="nucleotide sequence ID" value="XM_024825423.1"/>
</dbReference>
<gene>
    <name evidence="1" type="ORF">P174DRAFT_427316</name>
</gene>
<dbReference type="OrthoDB" id="2322999at2759"/>
<keyword evidence="2" id="KW-1185">Reference proteome</keyword>
<dbReference type="GeneID" id="36532748"/>
<dbReference type="Proteomes" id="UP000234474">
    <property type="component" value="Unassembled WGS sequence"/>
</dbReference>
<sequence>MSKQIIIVPYDHNVYHLATKPSLHAATATFGARNVQHFINTVIRDCFLKYKVHKVFSACLLHRHFDLNPDERNIEEDGQATGSTDFNNTYACSWLFYEGKLFPYEFKRGNTLPVPPVDFITELGLILQDNGLCDIIGLQVYEDGIVGMETTDHAARISTTVDYPEGAAKLKQTQAAMASFAFF</sequence>
<accession>A0A2I1CN79</accession>
<dbReference type="OMA" id="GMETTDH"/>
<dbReference type="AlphaFoldDB" id="A0A2I1CN79"/>
<dbReference type="EMBL" id="MSZS01000001">
    <property type="protein sequence ID" value="PKX99087.1"/>
    <property type="molecule type" value="Genomic_DNA"/>
</dbReference>
<proteinExistence type="predicted"/>
<evidence type="ECO:0000313" key="2">
    <source>
        <dbReference type="Proteomes" id="UP000234474"/>
    </source>
</evidence>